<proteinExistence type="predicted"/>
<protein>
    <submittedName>
        <fullName evidence="2">Uncharacterized protein (TIGR00369 family)</fullName>
    </submittedName>
</protein>
<dbReference type="EMBL" id="JBEPSN010000001">
    <property type="protein sequence ID" value="MET4538445.1"/>
    <property type="molecule type" value="Genomic_DNA"/>
</dbReference>
<gene>
    <name evidence="2" type="ORF">ABIE37_000200</name>
</gene>
<evidence type="ECO:0000313" key="2">
    <source>
        <dbReference type="EMBL" id="MET4538445.1"/>
    </source>
</evidence>
<organism evidence="2 3">
    <name type="scientific">Arthrobacter bambusae</name>
    <dbReference type="NCBI Taxonomy" id="1338426"/>
    <lineage>
        <taxon>Bacteria</taxon>
        <taxon>Bacillati</taxon>
        <taxon>Actinomycetota</taxon>
        <taxon>Actinomycetes</taxon>
        <taxon>Micrococcales</taxon>
        <taxon>Micrococcaceae</taxon>
        <taxon>Arthrobacter</taxon>
    </lineage>
</organism>
<keyword evidence="3" id="KW-1185">Reference proteome</keyword>
<sequence length="146" mass="15263">MAVTDTDGTDLDFVARWNRLCSGRGDIAGTLGISPISGNKEEVVLRLDLHPGIAQPAGMFSAAALFGLSDIAGTFLAMEHMTLPGSFPLAVQSNLHLLGNVREGTAEARARLIKAGRTLVVTDTTVSTVGDGRLLASVQTTYLNPA</sequence>
<evidence type="ECO:0000259" key="1">
    <source>
        <dbReference type="Pfam" id="PF03061"/>
    </source>
</evidence>
<dbReference type="CDD" id="cd03443">
    <property type="entry name" value="PaaI_thioesterase"/>
    <property type="match status" value="1"/>
</dbReference>
<dbReference type="Proteomes" id="UP001549307">
    <property type="component" value="Unassembled WGS sequence"/>
</dbReference>
<comment type="caution">
    <text evidence="2">The sequence shown here is derived from an EMBL/GenBank/DDBJ whole genome shotgun (WGS) entry which is preliminary data.</text>
</comment>
<dbReference type="InterPro" id="IPR029069">
    <property type="entry name" value="HotDog_dom_sf"/>
</dbReference>
<reference evidence="2 3" key="1">
    <citation type="submission" date="2024-06" db="EMBL/GenBank/DDBJ databases">
        <title>Sorghum-associated microbial communities from plants grown in Nebraska, USA.</title>
        <authorList>
            <person name="Schachtman D."/>
        </authorList>
    </citation>
    <scope>NUCLEOTIDE SEQUENCE [LARGE SCALE GENOMIC DNA]</scope>
    <source>
        <strain evidence="2 3">3552</strain>
    </source>
</reference>
<dbReference type="InterPro" id="IPR006683">
    <property type="entry name" value="Thioestr_dom"/>
</dbReference>
<dbReference type="RefSeq" id="WP_354225863.1">
    <property type="nucleotide sequence ID" value="NZ_JBEPSN010000001.1"/>
</dbReference>
<evidence type="ECO:0000313" key="3">
    <source>
        <dbReference type="Proteomes" id="UP001549307"/>
    </source>
</evidence>
<feature type="domain" description="Thioesterase" evidence="1">
    <location>
        <begin position="62"/>
        <end position="131"/>
    </location>
</feature>
<dbReference type="SUPFAM" id="SSF54637">
    <property type="entry name" value="Thioesterase/thiol ester dehydrase-isomerase"/>
    <property type="match status" value="1"/>
</dbReference>
<accession>A0ABV2P115</accession>
<dbReference type="Gene3D" id="3.10.129.10">
    <property type="entry name" value="Hotdog Thioesterase"/>
    <property type="match status" value="1"/>
</dbReference>
<dbReference type="GeneID" id="92751180"/>
<name>A0ABV2P115_9MICC</name>
<dbReference type="Pfam" id="PF03061">
    <property type="entry name" value="4HBT"/>
    <property type="match status" value="1"/>
</dbReference>